<dbReference type="EMBL" id="CAJQUM010000001">
    <property type="protein sequence ID" value="CAG4884719.1"/>
    <property type="molecule type" value="Genomic_DNA"/>
</dbReference>
<organism evidence="1 2">
    <name type="scientific">Georgfuchsia toluolica</name>
    <dbReference type="NCBI Taxonomy" id="424218"/>
    <lineage>
        <taxon>Bacteria</taxon>
        <taxon>Pseudomonadati</taxon>
        <taxon>Pseudomonadota</taxon>
        <taxon>Betaproteobacteria</taxon>
        <taxon>Nitrosomonadales</taxon>
        <taxon>Sterolibacteriaceae</taxon>
        <taxon>Georgfuchsia</taxon>
    </lineage>
</organism>
<sequence>MMDTGDIIKLERHCRALCEASPLARIRNEREYDSAINMLNELLNAGGAGEVLQDFRECIF</sequence>
<evidence type="ECO:0000313" key="1">
    <source>
        <dbReference type="EMBL" id="CAG4884719.1"/>
    </source>
</evidence>
<accession>A0A916J4W0</accession>
<proteinExistence type="predicted"/>
<name>A0A916J4W0_9PROT</name>
<dbReference type="Proteomes" id="UP000742786">
    <property type="component" value="Unassembled WGS sequence"/>
</dbReference>
<comment type="caution">
    <text evidence="1">The sequence shown here is derived from an EMBL/GenBank/DDBJ whole genome shotgun (WGS) entry which is preliminary data.</text>
</comment>
<gene>
    <name evidence="1" type="ORF">GTOL_12602</name>
</gene>
<reference evidence="1" key="1">
    <citation type="submission" date="2021-04" db="EMBL/GenBank/DDBJ databases">
        <authorList>
            <person name="Hornung B."/>
        </authorList>
    </citation>
    <scope>NUCLEOTIDE SEQUENCE</scope>
    <source>
        <strain evidence="1">G5G6</strain>
    </source>
</reference>
<keyword evidence="2" id="KW-1185">Reference proteome</keyword>
<evidence type="ECO:0000313" key="2">
    <source>
        <dbReference type="Proteomes" id="UP000742786"/>
    </source>
</evidence>
<protein>
    <submittedName>
        <fullName evidence="1">Uncharacterized protein</fullName>
    </submittedName>
</protein>
<dbReference type="RefSeq" id="WP_220636541.1">
    <property type="nucleotide sequence ID" value="NZ_CAJQUM010000001.1"/>
</dbReference>
<dbReference type="AlphaFoldDB" id="A0A916J4W0"/>